<dbReference type="EMBL" id="JAMBEP010000001">
    <property type="protein sequence ID" value="MCL1633302.1"/>
    <property type="molecule type" value="Genomic_DNA"/>
</dbReference>
<name>A0ABT0MEK0_9GAMM</name>
<dbReference type="GO" id="GO:0032259">
    <property type="term" value="P:methylation"/>
    <property type="evidence" value="ECO:0007669"/>
    <property type="project" value="UniProtKB-KW"/>
</dbReference>
<dbReference type="Pfam" id="PF13578">
    <property type="entry name" value="Methyltransf_24"/>
    <property type="match status" value="1"/>
</dbReference>
<reference evidence="1 2" key="1">
    <citation type="submission" date="2022-05" db="EMBL/GenBank/DDBJ databases">
        <title>Luteimonas sp. SX5, whole genome shotgun sequencing project.</title>
        <authorList>
            <person name="Zhao G."/>
            <person name="Shen L."/>
        </authorList>
    </citation>
    <scope>NUCLEOTIDE SEQUENCE [LARGE SCALE GENOMIC DNA]</scope>
    <source>
        <strain evidence="1 2">SX5</strain>
    </source>
</reference>
<protein>
    <submittedName>
        <fullName evidence="1">Class I SAM-dependent methyltransferase</fullName>
    </submittedName>
</protein>
<dbReference type="RefSeq" id="WP_249470262.1">
    <property type="nucleotide sequence ID" value="NZ_JAMBEP010000001.1"/>
</dbReference>
<accession>A0ABT0MEK0</accession>
<sequence>MQGQDDEGIGLNDLEKYFAQNTGKLIHKWRHYFEVYDRHFSRFKGTEVNIVEFGVSHGGSLQMWKDYFGPKCRIYGVDINPHCKQLEEERVEIFIGDQENREFLRSLAARLPKIDILIDDGGHTMAQQINTFEELFHRIDERGVYLCEDMHTSYWPEFGGGYRKADTFVEYSKDFIDYINAWHSMEKDRLSVSEFTRHAHSLHYYDSILVIEKRPMAAPDHLMTGTPQVPQYHPPAPVAPKTKKSLKQRLARLFG</sequence>
<evidence type="ECO:0000313" key="1">
    <source>
        <dbReference type="EMBL" id="MCL1633302.1"/>
    </source>
</evidence>
<comment type="caution">
    <text evidence="1">The sequence shown here is derived from an EMBL/GenBank/DDBJ whole genome shotgun (WGS) entry which is preliminary data.</text>
</comment>
<evidence type="ECO:0000313" key="2">
    <source>
        <dbReference type="Proteomes" id="UP001431217"/>
    </source>
</evidence>
<dbReference type="InterPro" id="IPR029063">
    <property type="entry name" value="SAM-dependent_MTases_sf"/>
</dbReference>
<gene>
    <name evidence="1" type="ORF">M2650_01395</name>
</gene>
<dbReference type="Proteomes" id="UP001431217">
    <property type="component" value="Unassembled WGS sequence"/>
</dbReference>
<keyword evidence="1" id="KW-0489">Methyltransferase</keyword>
<organism evidence="1 2">
    <name type="scientific">Luteimonas galliterrae</name>
    <dbReference type="NCBI Taxonomy" id="2940486"/>
    <lineage>
        <taxon>Bacteria</taxon>
        <taxon>Pseudomonadati</taxon>
        <taxon>Pseudomonadota</taxon>
        <taxon>Gammaproteobacteria</taxon>
        <taxon>Lysobacterales</taxon>
        <taxon>Lysobacteraceae</taxon>
        <taxon>Luteimonas</taxon>
    </lineage>
</organism>
<dbReference type="SUPFAM" id="SSF53335">
    <property type="entry name" value="S-adenosyl-L-methionine-dependent methyltransferases"/>
    <property type="match status" value="1"/>
</dbReference>
<proteinExistence type="predicted"/>
<dbReference type="GO" id="GO:0008168">
    <property type="term" value="F:methyltransferase activity"/>
    <property type="evidence" value="ECO:0007669"/>
    <property type="project" value="UniProtKB-KW"/>
</dbReference>
<keyword evidence="1" id="KW-0808">Transferase</keyword>
<dbReference type="Gene3D" id="3.40.50.150">
    <property type="entry name" value="Vaccinia Virus protein VP39"/>
    <property type="match status" value="1"/>
</dbReference>
<keyword evidence="2" id="KW-1185">Reference proteome</keyword>